<keyword evidence="2" id="KW-1185">Reference proteome</keyword>
<proteinExistence type="predicted"/>
<protein>
    <submittedName>
        <fullName evidence="1">Uncharacterized protein</fullName>
    </submittedName>
</protein>
<comment type="caution">
    <text evidence="1">The sequence shown here is derived from an EMBL/GenBank/DDBJ whole genome shotgun (WGS) entry which is preliminary data.</text>
</comment>
<organism evidence="1 2">
    <name type="scientific">Colletotrichum orchidophilum</name>
    <dbReference type="NCBI Taxonomy" id="1209926"/>
    <lineage>
        <taxon>Eukaryota</taxon>
        <taxon>Fungi</taxon>
        <taxon>Dikarya</taxon>
        <taxon>Ascomycota</taxon>
        <taxon>Pezizomycotina</taxon>
        <taxon>Sordariomycetes</taxon>
        <taxon>Hypocreomycetidae</taxon>
        <taxon>Glomerellales</taxon>
        <taxon>Glomerellaceae</taxon>
        <taxon>Colletotrichum</taxon>
    </lineage>
</organism>
<accession>A0A1G4AXI2</accession>
<evidence type="ECO:0000313" key="2">
    <source>
        <dbReference type="Proteomes" id="UP000176998"/>
    </source>
</evidence>
<dbReference type="RefSeq" id="XP_022471033.1">
    <property type="nucleotide sequence ID" value="XM_022622395.1"/>
</dbReference>
<name>A0A1G4AXI2_9PEZI</name>
<sequence length="45" mass="5112">MLSRQTGNERHWHARGRALFLEVRSRHDAASASHRIKGEDVAMVA</sequence>
<evidence type="ECO:0000313" key="1">
    <source>
        <dbReference type="EMBL" id="OHE93869.1"/>
    </source>
</evidence>
<dbReference type="EMBL" id="MJBS01000110">
    <property type="protein sequence ID" value="OHE93869.1"/>
    <property type="molecule type" value="Genomic_DNA"/>
</dbReference>
<dbReference type="GeneID" id="34563905"/>
<dbReference type="Proteomes" id="UP000176998">
    <property type="component" value="Unassembled WGS sequence"/>
</dbReference>
<dbReference type="AlphaFoldDB" id="A0A1G4AXI2"/>
<gene>
    <name evidence="1" type="ORF">CORC01_10768</name>
</gene>
<reference evidence="1 2" key="1">
    <citation type="submission" date="2016-09" db="EMBL/GenBank/DDBJ databases">
        <authorList>
            <person name="Capua I."/>
            <person name="De Benedictis P."/>
            <person name="Joannis T."/>
            <person name="Lombin L.H."/>
            <person name="Cattoli G."/>
        </authorList>
    </citation>
    <scope>NUCLEOTIDE SEQUENCE [LARGE SCALE GENOMIC DNA]</scope>
    <source>
        <strain evidence="1 2">IMI 309357</strain>
    </source>
</reference>